<keyword evidence="1" id="KW-0805">Transcription regulation</keyword>
<dbReference type="InterPro" id="IPR000843">
    <property type="entry name" value="HTH_LacI"/>
</dbReference>
<dbReference type="PANTHER" id="PTHR30146">
    <property type="entry name" value="LACI-RELATED TRANSCRIPTIONAL REPRESSOR"/>
    <property type="match status" value="1"/>
</dbReference>
<gene>
    <name evidence="5" type="ORF">Cba03nite_17830</name>
</gene>
<evidence type="ECO:0000256" key="2">
    <source>
        <dbReference type="ARBA" id="ARBA00023125"/>
    </source>
</evidence>
<dbReference type="Pfam" id="PF13377">
    <property type="entry name" value="Peripla_BP_3"/>
    <property type="match status" value="1"/>
</dbReference>
<dbReference type="EMBL" id="BONF01000009">
    <property type="protein sequence ID" value="GIF80434.1"/>
    <property type="molecule type" value="Genomic_DNA"/>
</dbReference>
<keyword evidence="3" id="KW-0804">Transcription</keyword>
<dbReference type="PROSITE" id="PS50932">
    <property type="entry name" value="HTH_LACI_2"/>
    <property type="match status" value="1"/>
</dbReference>
<dbReference type="RefSeq" id="WP_203743960.1">
    <property type="nucleotide sequence ID" value="NZ_BONF01000009.1"/>
</dbReference>
<protein>
    <submittedName>
        <fullName evidence="5">Transcriptional regulator</fullName>
    </submittedName>
</protein>
<dbReference type="InterPro" id="IPR010982">
    <property type="entry name" value="Lambda_DNA-bd_dom_sf"/>
</dbReference>
<dbReference type="InterPro" id="IPR046335">
    <property type="entry name" value="LacI/GalR-like_sensor"/>
</dbReference>
<evidence type="ECO:0000256" key="1">
    <source>
        <dbReference type="ARBA" id="ARBA00023015"/>
    </source>
</evidence>
<sequence>MDTAPPDRSPTLDDVAERAGVSRSVASRAINNVGNVSAPKRAAVQRAVRELGYIPNPSARALATNRIGAVVLAVATDQPGIFADAFFAQVIYGISVALEPTDFTLTLVLAGRPEGRAKLQQIVRSRRADGIMLMNLHGDDPLTKLAEQATVPVVYGGRPLRGEPRWYVDTDNRGGARLATEHLVEAGHRRIATITGPLSLEVAEARYRGFRDAMAVAELPAGRVEHADFSEAGGAAAMTRLLQAYPDLDAVFAASDNMAAGALRVLRAHGRAVPGDVGVVGFDDLQTAQHTDPQLTTVHQPVPALGAEMTRMLLSVLDGARPTPLILPTRLVVRGSTRTTDRR</sequence>
<organism evidence="5 6">
    <name type="scientific">Catellatospora bangladeshensis</name>
    <dbReference type="NCBI Taxonomy" id="310355"/>
    <lineage>
        <taxon>Bacteria</taxon>
        <taxon>Bacillati</taxon>
        <taxon>Actinomycetota</taxon>
        <taxon>Actinomycetes</taxon>
        <taxon>Micromonosporales</taxon>
        <taxon>Micromonosporaceae</taxon>
        <taxon>Catellatospora</taxon>
    </lineage>
</organism>
<dbReference type="PANTHER" id="PTHR30146:SF109">
    <property type="entry name" value="HTH-TYPE TRANSCRIPTIONAL REGULATOR GALS"/>
    <property type="match status" value="1"/>
</dbReference>
<evidence type="ECO:0000313" key="6">
    <source>
        <dbReference type="Proteomes" id="UP000601223"/>
    </source>
</evidence>
<dbReference type="SUPFAM" id="SSF47413">
    <property type="entry name" value="lambda repressor-like DNA-binding domains"/>
    <property type="match status" value="1"/>
</dbReference>
<dbReference type="SMART" id="SM00354">
    <property type="entry name" value="HTH_LACI"/>
    <property type="match status" value="1"/>
</dbReference>
<dbReference type="SUPFAM" id="SSF53822">
    <property type="entry name" value="Periplasmic binding protein-like I"/>
    <property type="match status" value="1"/>
</dbReference>
<evidence type="ECO:0000259" key="4">
    <source>
        <dbReference type="PROSITE" id="PS50932"/>
    </source>
</evidence>
<keyword evidence="2" id="KW-0238">DNA-binding</keyword>
<comment type="caution">
    <text evidence="5">The sequence shown here is derived from an EMBL/GenBank/DDBJ whole genome shotgun (WGS) entry which is preliminary data.</text>
</comment>
<dbReference type="AlphaFoldDB" id="A0A8J3JM25"/>
<name>A0A8J3JM25_9ACTN</name>
<reference evidence="5 6" key="1">
    <citation type="submission" date="2021-01" db="EMBL/GenBank/DDBJ databases">
        <title>Whole genome shotgun sequence of Catellatospora bangladeshensis NBRC 107357.</title>
        <authorList>
            <person name="Komaki H."/>
            <person name="Tamura T."/>
        </authorList>
    </citation>
    <scope>NUCLEOTIDE SEQUENCE [LARGE SCALE GENOMIC DNA]</scope>
    <source>
        <strain evidence="5 6">NBRC 107357</strain>
    </source>
</reference>
<proteinExistence type="predicted"/>
<dbReference type="Proteomes" id="UP000601223">
    <property type="component" value="Unassembled WGS sequence"/>
</dbReference>
<keyword evidence="6" id="KW-1185">Reference proteome</keyword>
<dbReference type="GO" id="GO:0003700">
    <property type="term" value="F:DNA-binding transcription factor activity"/>
    <property type="evidence" value="ECO:0007669"/>
    <property type="project" value="TreeGrafter"/>
</dbReference>
<dbReference type="GO" id="GO:0000976">
    <property type="term" value="F:transcription cis-regulatory region binding"/>
    <property type="evidence" value="ECO:0007669"/>
    <property type="project" value="TreeGrafter"/>
</dbReference>
<feature type="domain" description="HTH lacI-type" evidence="4">
    <location>
        <begin position="10"/>
        <end position="64"/>
    </location>
</feature>
<accession>A0A8J3JM25</accession>
<evidence type="ECO:0000256" key="3">
    <source>
        <dbReference type="ARBA" id="ARBA00023163"/>
    </source>
</evidence>
<dbReference type="InterPro" id="IPR028082">
    <property type="entry name" value="Peripla_BP_I"/>
</dbReference>
<dbReference type="CDD" id="cd01392">
    <property type="entry name" value="HTH_LacI"/>
    <property type="match status" value="1"/>
</dbReference>
<dbReference type="Gene3D" id="3.40.50.2300">
    <property type="match status" value="2"/>
</dbReference>
<dbReference type="Pfam" id="PF00356">
    <property type="entry name" value="LacI"/>
    <property type="match status" value="1"/>
</dbReference>
<evidence type="ECO:0000313" key="5">
    <source>
        <dbReference type="EMBL" id="GIF80434.1"/>
    </source>
</evidence>
<dbReference type="CDD" id="cd06267">
    <property type="entry name" value="PBP1_LacI_sugar_binding-like"/>
    <property type="match status" value="1"/>
</dbReference>
<dbReference type="Gene3D" id="1.10.260.40">
    <property type="entry name" value="lambda repressor-like DNA-binding domains"/>
    <property type="match status" value="1"/>
</dbReference>